<comment type="caution">
    <text evidence="2">The sequence shown here is derived from an EMBL/GenBank/DDBJ whole genome shotgun (WGS) entry which is preliminary data.</text>
</comment>
<dbReference type="InterPro" id="IPR047794">
    <property type="entry name" value="C45_proenzyme-like"/>
</dbReference>
<name>A0ABD3V2X9_SINWO</name>
<reference evidence="2 3" key="1">
    <citation type="submission" date="2024-11" db="EMBL/GenBank/DDBJ databases">
        <title>Chromosome-level genome assembly of the freshwater bivalve Anodonta woodiana.</title>
        <authorList>
            <person name="Chen X."/>
        </authorList>
    </citation>
    <scope>NUCLEOTIDE SEQUENCE [LARGE SCALE GENOMIC DNA]</scope>
    <source>
        <strain evidence="2">MN2024</strain>
        <tissue evidence="2">Gills</tissue>
    </source>
</reference>
<dbReference type="AlphaFoldDB" id="A0ABD3V2X9"/>
<dbReference type="Proteomes" id="UP001634394">
    <property type="component" value="Unassembled WGS sequence"/>
</dbReference>
<dbReference type="Gene3D" id="3.60.60.10">
    <property type="entry name" value="Penicillin V Acylase, Chain A"/>
    <property type="match status" value="1"/>
</dbReference>
<proteinExistence type="predicted"/>
<dbReference type="NCBIfam" id="NF040521">
    <property type="entry name" value="C45_proenzyme"/>
    <property type="match status" value="1"/>
</dbReference>
<evidence type="ECO:0000313" key="3">
    <source>
        <dbReference type="Proteomes" id="UP001634394"/>
    </source>
</evidence>
<organism evidence="2 3">
    <name type="scientific">Sinanodonta woodiana</name>
    <name type="common">Chinese pond mussel</name>
    <name type="synonym">Anodonta woodiana</name>
    <dbReference type="NCBI Taxonomy" id="1069815"/>
    <lineage>
        <taxon>Eukaryota</taxon>
        <taxon>Metazoa</taxon>
        <taxon>Spiralia</taxon>
        <taxon>Lophotrochozoa</taxon>
        <taxon>Mollusca</taxon>
        <taxon>Bivalvia</taxon>
        <taxon>Autobranchia</taxon>
        <taxon>Heteroconchia</taxon>
        <taxon>Palaeoheterodonta</taxon>
        <taxon>Unionida</taxon>
        <taxon>Unionoidea</taxon>
        <taxon>Unionidae</taxon>
        <taxon>Unioninae</taxon>
        <taxon>Sinanodonta</taxon>
    </lineage>
</organism>
<accession>A0ABD3V2X9</accession>
<dbReference type="PANTHER" id="PTHR34180:SF1">
    <property type="entry name" value="BETA-ALANYL-DOPAMINE_CARCININE HYDROLASE"/>
    <property type="match status" value="1"/>
</dbReference>
<feature type="domain" description="Peptidase C45 hydrolase" evidence="1">
    <location>
        <begin position="125"/>
        <end position="367"/>
    </location>
</feature>
<keyword evidence="3" id="KW-1185">Reference proteome</keyword>
<gene>
    <name evidence="2" type="ORF">ACJMK2_014123</name>
</gene>
<dbReference type="InterPro" id="IPR005079">
    <property type="entry name" value="Peptidase_C45_hydrolase"/>
</dbReference>
<dbReference type="EMBL" id="JBJQND010000014">
    <property type="protein sequence ID" value="KAL3854887.1"/>
    <property type="molecule type" value="Genomic_DNA"/>
</dbReference>
<dbReference type="Pfam" id="PF03417">
    <property type="entry name" value="AAT"/>
    <property type="match status" value="1"/>
</dbReference>
<evidence type="ECO:0000259" key="1">
    <source>
        <dbReference type="Pfam" id="PF03417"/>
    </source>
</evidence>
<dbReference type="PANTHER" id="PTHR34180">
    <property type="entry name" value="PEPTIDASE C45"/>
    <property type="match status" value="1"/>
</dbReference>
<sequence length="384" mass="43364">MAEEGQAIPLLFTQGTHYEVGHSIGSVFRERVQNYFNCSTMVQSCLVPFYESRKGRDIVDEYLITAEKCFPQYVREIHGMADGCGIQYEQLFLMNIAKEIYNINYKPIEPEPEMHVYGCSSVCLNTPDVKLLAHNEDCDPMIGPYPYLVTAHIIDPGARSGIATCEEEHFTSFCYPGTMPGYAFGFNKHGLVFTINEILAKNVSIGSSPVTFVSRAFMSAASVDEVVRISRNQGYGCADAFNVNIGSLSSKEMWSLEVGPGKPESPLKLVPIEEQTDPEKACHYYHFNHFCHLEGVEQRYNVPCTFARAKRVSDMIPPRTVRDVKVILGDSKDTKYPIFRTPRYTDQALTVCTVFFDILQKTMEIYTRIPNTDNPPLLKLPMTF</sequence>
<dbReference type="InterPro" id="IPR047801">
    <property type="entry name" value="Peptidase_C45"/>
</dbReference>
<evidence type="ECO:0000313" key="2">
    <source>
        <dbReference type="EMBL" id="KAL3854887.1"/>
    </source>
</evidence>
<protein>
    <recommendedName>
        <fullName evidence="1">Peptidase C45 hydrolase domain-containing protein</fullName>
    </recommendedName>
</protein>